<evidence type="ECO:0000256" key="1">
    <source>
        <dbReference type="SAM" id="Phobius"/>
    </source>
</evidence>
<dbReference type="Proteomes" id="UP001635816">
    <property type="component" value="Unassembled WGS sequence"/>
</dbReference>
<keyword evidence="3" id="KW-1185">Reference proteome</keyword>
<keyword evidence="1" id="KW-0472">Membrane</keyword>
<dbReference type="RefSeq" id="WP_409543634.1">
    <property type="nucleotide sequence ID" value="NZ_JBKBDD010000004.1"/>
</dbReference>
<reference evidence="2 3" key="1">
    <citation type="submission" date="2024-12" db="EMBL/GenBank/DDBJ databases">
        <title>The coexistence of Mycolicibacterium septicum and Mycolicibacterium nivoides in clinical samples.</title>
        <authorList>
            <person name="Wang C."/>
            <person name="Feng Y."/>
            <person name="Zong Z."/>
        </authorList>
    </citation>
    <scope>NUCLEOTIDE SEQUENCE [LARGE SCALE GENOMIC DNA]</scope>
    <source>
        <strain evidence="2 3">120309</strain>
    </source>
</reference>
<keyword evidence="1" id="KW-1133">Transmembrane helix</keyword>
<gene>
    <name evidence="2" type="ORF">ACK4CT_14880</name>
</gene>
<feature type="transmembrane region" description="Helical" evidence="1">
    <location>
        <begin position="41"/>
        <end position="66"/>
    </location>
</feature>
<accession>A0ABW9L9W3</accession>
<evidence type="ECO:0000313" key="3">
    <source>
        <dbReference type="Proteomes" id="UP001635816"/>
    </source>
</evidence>
<comment type="caution">
    <text evidence="2">The sequence shown here is derived from an EMBL/GenBank/DDBJ whole genome shotgun (WGS) entry which is preliminary data.</text>
</comment>
<dbReference type="EMBL" id="JBKBDD010000004">
    <property type="protein sequence ID" value="MFN6544474.1"/>
    <property type="molecule type" value="Genomic_DNA"/>
</dbReference>
<name>A0ABW9L9W3_9MYCO</name>
<protein>
    <submittedName>
        <fullName evidence="2">Uncharacterized protein</fullName>
    </submittedName>
</protein>
<sequence>MQVSKVQKVLAGVAAIFGLGILVSILSVVRWAADTLTDKSIFIAGIVATLASPVGFALLTAAWRLVRSPSEEMIRRQARAAGALEQSLDDWQYWR</sequence>
<organism evidence="2 3">
    <name type="scientific">Mycolicibacterium nivoides</name>
    <dbReference type="NCBI Taxonomy" id="2487344"/>
    <lineage>
        <taxon>Bacteria</taxon>
        <taxon>Bacillati</taxon>
        <taxon>Actinomycetota</taxon>
        <taxon>Actinomycetes</taxon>
        <taxon>Mycobacteriales</taxon>
        <taxon>Mycobacteriaceae</taxon>
        <taxon>Mycolicibacterium</taxon>
    </lineage>
</organism>
<evidence type="ECO:0000313" key="2">
    <source>
        <dbReference type="EMBL" id="MFN6544474.1"/>
    </source>
</evidence>
<keyword evidence="1" id="KW-0812">Transmembrane</keyword>
<proteinExistence type="predicted"/>
<feature type="transmembrane region" description="Helical" evidence="1">
    <location>
        <begin position="9"/>
        <end position="29"/>
    </location>
</feature>